<dbReference type="InterPro" id="IPR058627">
    <property type="entry name" value="MdtA-like_C"/>
</dbReference>
<evidence type="ECO:0000256" key="1">
    <source>
        <dbReference type="ARBA" id="ARBA00004519"/>
    </source>
</evidence>
<dbReference type="PANTHER" id="PTHR30158">
    <property type="entry name" value="ACRA/E-RELATED COMPONENT OF DRUG EFFLUX TRANSPORTER"/>
    <property type="match status" value="1"/>
</dbReference>
<dbReference type="InterPro" id="IPR006143">
    <property type="entry name" value="RND_pump_MFP"/>
</dbReference>
<dbReference type="NCBIfam" id="TIGR01730">
    <property type="entry name" value="RND_mfp"/>
    <property type="match status" value="1"/>
</dbReference>
<proteinExistence type="inferred from homology"/>
<accession>A0A841HS86</accession>
<name>A0A841HS86_9GAMM</name>
<evidence type="ECO:0000259" key="7">
    <source>
        <dbReference type="Pfam" id="PF25967"/>
    </source>
</evidence>
<dbReference type="Gene3D" id="2.40.30.170">
    <property type="match status" value="1"/>
</dbReference>
<dbReference type="EMBL" id="JACHHZ010000006">
    <property type="protein sequence ID" value="MBB6095756.1"/>
    <property type="molecule type" value="Genomic_DNA"/>
</dbReference>
<comment type="subcellular location">
    <subcellularLocation>
        <location evidence="1">Cell inner membrane</location>
        <topology evidence="1">Lipid-anchor</topology>
    </subcellularLocation>
</comment>
<dbReference type="Pfam" id="PF25944">
    <property type="entry name" value="Beta-barrel_RND"/>
    <property type="match status" value="1"/>
</dbReference>
<feature type="coiled-coil region" evidence="3">
    <location>
        <begin position="101"/>
        <end position="166"/>
    </location>
</feature>
<evidence type="ECO:0000259" key="6">
    <source>
        <dbReference type="Pfam" id="PF25944"/>
    </source>
</evidence>
<dbReference type="RefSeq" id="WP_184335149.1">
    <property type="nucleotide sequence ID" value="NZ_JACHHZ010000006.1"/>
</dbReference>
<feature type="domain" description="Multidrug resistance protein MdtA-like beta-barrel" evidence="6">
    <location>
        <begin position="208"/>
        <end position="289"/>
    </location>
</feature>
<evidence type="ECO:0000313" key="9">
    <source>
        <dbReference type="Proteomes" id="UP000588068"/>
    </source>
</evidence>
<keyword evidence="4" id="KW-0732">Signal</keyword>
<dbReference type="SUPFAM" id="SSF111369">
    <property type="entry name" value="HlyD-like secretion proteins"/>
    <property type="match status" value="1"/>
</dbReference>
<evidence type="ECO:0000313" key="8">
    <source>
        <dbReference type="EMBL" id="MBB6095756.1"/>
    </source>
</evidence>
<keyword evidence="3" id="KW-0175">Coiled coil</keyword>
<dbReference type="GO" id="GO:0022857">
    <property type="term" value="F:transmembrane transporter activity"/>
    <property type="evidence" value="ECO:0007669"/>
    <property type="project" value="InterPro"/>
</dbReference>
<evidence type="ECO:0000259" key="5">
    <source>
        <dbReference type="Pfam" id="PF25917"/>
    </source>
</evidence>
<feature type="domain" description="Multidrug resistance protein MdtA-like C-terminal permuted SH3" evidence="7">
    <location>
        <begin position="293"/>
        <end position="351"/>
    </location>
</feature>
<organism evidence="8 9">
    <name type="scientific">Povalibacter uvarum</name>
    <dbReference type="NCBI Taxonomy" id="732238"/>
    <lineage>
        <taxon>Bacteria</taxon>
        <taxon>Pseudomonadati</taxon>
        <taxon>Pseudomonadota</taxon>
        <taxon>Gammaproteobacteria</taxon>
        <taxon>Steroidobacterales</taxon>
        <taxon>Steroidobacteraceae</taxon>
        <taxon>Povalibacter</taxon>
    </lineage>
</organism>
<sequence length="373" mass="39782">MRYLSALRVFAAFSCVGLLCACNKAPDNQGGDPIPVTVKTIEERTVPLSIEVVGRTEGAKEVEIRARVSGIVEKRLYNEGAFLRAGAPLFQIERAPFEIALAQARADADQATANEEQARRESDRVAGLYKNSAVSQRVAEEAQTSYKSATAARDAARARVREAELNLSYTSVSAPISGVTGRALHSEGSLVTANTDSSLLTTMSQTNPVWVRFALSELEHESVRRTPDDKIRVQLVFADGRVYEAPGRLNFAGSTVDLQLGTVQARAEFPNPQLQVLPGQFATVRLEAGSQQIVAVPQTAVLQGSLGRFVWVVGPDGKATQRAVEVGAWTGSDWIIRKGLAVGDAIIVDNLMKLRPGVAVQAGTPAAATSAGG</sequence>
<feature type="signal peptide" evidence="4">
    <location>
        <begin position="1"/>
        <end position="21"/>
    </location>
</feature>
<evidence type="ECO:0000256" key="4">
    <source>
        <dbReference type="SAM" id="SignalP"/>
    </source>
</evidence>
<dbReference type="Pfam" id="PF25967">
    <property type="entry name" value="RND-MFP_C"/>
    <property type="match status" value="1"/>
</dbReference>
<reference evidence="8 9" key="1">
    <citation type="submission" date="2020-08" db="EMBL/GenBank/DDBJ databases">
        <title>Genomic Encyclopedia of Type Strains, Phase IV (KMG-IV): sequencing the most valuable type-strain genomes for metagenomic binning, comparative biology and taxonomic classification.</title>
        <authorList>
            <person name="Goeker M."/>
        </authorList>
    </citation>
    <scope>NUCLEOTIDE SEQUENCE [LARGE SCALE GENOMIC DNA]</scope>
    <source>
        <strain evidence="8 9">DSM 26723</strain>
    </source>
</reference>
<evidence type="ECO:0000256" key="3">
    <source>
        <dbReference type="SAM" id="Coils"/>
    </source>
</evidence>
<evidence type="ECO:0000256" key="2">
    <source>
        <dbReference type="ARBA" id="ARBA00009477"/>
    </source>
</evidence>
<dbReference type="Gene3D" id="2.40.420.20">
    <property type="match status" value="1"/>
</dbReference>
<dbReference type="GO" id="GO:0030313">
    <property type="term" value="C:cell envelope"/>
    <property type="evidence" value="ECO:0007669"/>
    <property type="project" value="UniProtKB-SubCell"/>
</dbReference>
<dbReference type="Proteomes" id="UP000588068">
    <property type="component" value="Unassembled WGS sequence"/>
</dbReference>
<protein>
    <submittedName>
        <fullName evidence="8">Membrane fusion protein (Multidrug efflux system)</fullName>
    </submittedName>
</protein>
<dbReference type="Pfam" id="PF25917">
    <property type="entry name" value="BSH_RND"/>
    <property type="match status" value="1"/>
</dbReference>
<dbReference type="Gene3D" id="1.10.287.470">
    <property type="entry name" value="Helix hairpin bin"/>
    <property type="match status" value="1"/>
</dbReference>
<comment type="caution">
    <text evidence="8">The sequence shown here is derived from an EMBL/GenBank/DDBJ whole genome shotgun (WGS) entry which is preliminary data.</text>
</comment>
<keyword evidence="9" id="KW-1185">Reference proteome</keyword>
<dbReference type="Gene3D" id="2.40.50.100">
    <property type="match status" value="1"/>
</dbReference>
<dbReference type="PROSITE" id="PS51257">
    <property type="entry name" value="PROKAR_LIPOPROTEIN"/>
    <property type="match status" value="1"/>
</dbReference>
<feature type="chain" id="PRO_5033021353" evidence="4">
    <location>
        <begin position="22"/>
        <end position="373"/>
    </location>
</feature>
<feature type="domain" description="Multidrug resistance protein MdtA-like barrel-sandwich hybrid" evidence="5">
    <location>
        <begin position="61"/>
        <end position="202"/>
    </location>
</feature>
<comment type="similarity">
    <text evidence="2">Belongs to the membrane fusion protein (MFP) (TC 8.A.1) family.</text>
</comment>
<gene>
    <name evidence="8" type="ORF">HNQ60_004647</name>
</gene>
<dbReference type="GO" id="GO:0046677">
    <property type="term" value="P:response to antibiotic"/>
    <property type="evidence" value="ECO:0007669"/>
    <property type="project" value="TreeGrafter"/>
</dbReference>
<dbReference type="InterPro" id="IPR058625">
    <property type="entry name" value="MdtA-like_BSH"/>
</dbReference>
<dbReference type="AlphaFoldDB" id="A0A841HS86"/>
<dbReference type="InterPro" id="IPR058626">
    <property type="entry name" value="MdtA-like_b-barrel"/>
</dbReference>
<dbReference type="GO" id="GO:0005886">
    <property type="term" value="C:plasma membrane"/>
    <property type="evidence" value="ECO:0007669"/>
    <property type="project" value="TreeGrafter"/>
</dbReference>